<sequence>MRLDEHVPGAECHTPHPGAEVLPASEAARRWARALEADVHEVRAETDTHRPLPLFSDPSVSEAPGTTGAHAPANGPALRRFAPLRSGWLAENRLSRLYAKMNARTTKGQQMP</sequence>
<reference evidence="3 4" key="1">
    <citation type="submission" date="2024-09" db="EMBL/GenBank/DDBJ databases">
        <authorList>
            <person name="Sun Q."/>
            <person name="Mori K."/>
        </authorList>
    </citation>
    <scope>NUCLEOTIDE SEQUENCE [LARGE SCALE GENOMIC DNA]</scope>
    <source>
        <strain evidence="3 4">JCM 6917</strain>
    </source>
</reference>
<dbReference type="InterPro" id="IPR058188">
    <property type="entry name" value="YxiG-like"/>
</dbReference>
<dbReference type="EMBL" id="JBHMCY010000095">
    <property type="protein sequence ID" value="MFB9467183.1"/>
    <property type="molecule type" value="Genomic_DNA"/>
</dbReference>
<accession>A0ABV5NA95</accession>
<organism evidence="3 4">
    <name type="scientific">Streptomyces cinereospinus</name>
    <dbReference type="NCBI Taxonomy" id="285561"/>
    <lineage>
        <taxon>Bacteria</taxon>
        <taxon>Bacillati</taxon>
        <taxon>Actinomycetota</taxon>
        <taxon>Actinomycetes</taxon>
        <taxon>Kitasatosporales</taxon>
        <taxon>Streptomycetaceae</taxon>
        <taxon>Streptomyces</taxon>
    </lineage>
</organism>
<gene>
    <name evidence="3" type="ORF">ACFF45_31970</name>
</gene>
<dbReference type="Proteomes" id="UP001589709">
    <property type="component" value="Unassembled WGS sequence"/>
</dbReference>
<proteinExistence type="predicted"/>
<evidence type="ECO:0000256" key="1">
    <source>
        <dbReference type="SAM" id="MobiDB-lite"/>
    </source>
</evidence>
<feature type="region of interest" description="Disordered" evidence="1">
    <location>
        <begin position="42"/>
        <end position="76"/>
    </location>
</feature>
<evidence type="ECO:0000259" key="2">
    <source>
        <dbReference type="Pfam" id="PF24712"/>
    </source>
</evidence>
<name>A0ABV5NA95_9ACTN</name>
<dbReference type="Pfam" id="PF24712">
    <property type="entry name" value="YxiG_2"/>
    <property type="match status" value="1"/>
</dbReference>
<dbReference type="RefSeq" id="WP_381350393.1">
    <property type="nucleotide sequence ID" value="NZ_JBHMCY010000095.1"/>
</dbReference>
<protein>
    <recommendedName>
        <fullName evidence="2">YxiG-like domain-containing protein</fullName>
    </recommendedName>
</protein>
<evidence type="ECO:0000313" key="4">
    <source>
        <dbReference type="Proteomes" id="UP001589709"/>
    </source>
</evidence>
<comment type="caution">
    <text evidence="3">The sequence shown here is derived from an EMBL/GenBank/DDBJ whole genome shotgun (WGS) entry which is preliminary data.</text>
</comment>
<keyword evidence="4" id="KW-1185">Reference proteome</keyword>
<evidence type="ECO:0000313" key="3">
    <source>
        <dbReference type="EMBL" id="MFB9467183.1"/>
    </source>
</evidence>
<feature type="domain" description="YxiG-like" evidence="2">
    <location>
        <begin position="3"/>
        <end position="64"/>
    </location>
</feature>